<reference evidence="1" key="1">
    <citation type="submission" date="2021-03" db="EMBL/GenBank/DDBJ databases">
        <authorList>
            <person name="Lu T."/>
            <person name="Wang Q."/>
            <person name="Han X."/>
        </authorList>
    </citation>
    <scope>NUCLEOTIDE SEQUENCE</scope>
    <source>
        <strain evidence="1">WQ 2009</strain>
    </source>
</reference>
<dbReference type="Proteomes" id="UP000679691">
    <property type="component" value="Unassembled WGS sequence"/>
</dbReference>
<accession>A0A8T4H7H9</accession>
<dbReference type="AlphaFoldDB" id="A0A8T4H7H9"/>
<dbReference type="SUPFAM" id="SSF82153">
    <property type="entry name" value="FAS1 domain"/>
    <property type="match status" value="1"/>
</dbReference>
<dbReference type="InterPro" id="IPR036378">
    <property type="entry name" value="FAS1_dom_sf"/>
</dbReference>
<name>A0A8T4H7H9_9SPHI</name>
<dbReference type="EMBL" id="JAGKSB010000005">
    <property type="protein sequence ID" value="MBP3943002.1"/>
    <property type="molecule type" value="Genomic_DNA"/>
</dbReference>
<evidence type="ECO:0000313" key="2">
    <source>
        <dbReference type="Proteomes" id="UP000679691"/>
    </source>
</evidence>
<proteinExistence type="predicted"/>
<keyword evidence="2" id="KW-1185">Reference proteome</keyword>
<dbReference type="Gene3D" id="2.30.180.10">
    <property type="entry name" value="FAS1 domain"/>
    <property type="match status" value="1"/>
</dbReference>
<gene>
    <name evidence="1" type="ORF">J5U18_05395</name>
</gene>
<organism evidence="1 2">
    <name type="scientific">Rhinopithecimicrobium faecis</name>
    <dbReference type="NCBI Taxonomy" id="2820698"/>
    <lineage>
        <taxon>Bacteria</taxon>
        <taxon>Pseudomonadati</taxon>
        <taxon>Bacteroidota</taxon>
        <taxon>Sphingobacteriia</taxon>
        <taxon>Sphingobacteriales</taxon>
        <taxon>Sphingobacteriaceae</taxon>
        <taxon>Rhinopithecimicrobium</taxon>
    </lineage>
</organism>
<sequence>MTGAGFTMLLALFLFAACKKSDNYYYKYTNTTQEYNGTILDYVIQHPASYDSVLVVLDRLPNLKALLNSESDSSTFFAINNRSFELAIKSLNTTRALTKKKPIYLKDVDLLELDSIMSRYVIKGAYNTSDLNGLKEGLKVRSAQYDYEMHIQYNVTDASGFTGGGQQQLIFSDPNNSIFKRYWQSINTTAVNIRTHNGVIHVLASGHDFGFNKFTKKFAH</sequence>
<protein>
    <recommendedName>
        <fullName evidence="3">FAS1 domain-containing protein</fullName>
    </recommendedName>
</protein>
<evidence type="ECO:0000313" key="1">
    <source>
        <dbReference type="EMBL" id="MBP3943002.1"/>
    </source>
</evidence>
<evidence type="ECO:0008006" key="3">
    <source>
        <dbReference type="Google" id="ProtNLM"/>
    </source>
</evidence>
<comment type="caution">
    <text evidence="1">The sequence shown here is derived from an EMBL/GenBank/DDBJ whole genome shotgun (WGS) entry which is preliminary data.</text>
</comment>